<evidence type="ECO:0000256" key="3">
    <source>
        <dbReference type="ARBA" id="ARBA00022679"/>
    </source>
</evidence>
<comment type="cofactor">
    <cofactor evidence="1">
        <name>Mg(2+)</name>
        <dbReference type="ChEBI" id="CHEBI:18420"/>
    </cofactor>
</comment>
<dbReference type="Pfam" id="PF00348">
    <property type="entry name" value="polyprenyl_synt"/>
    <property type="match status" value="1"/>
</dbReference>
<dbReference type="SFLD" id="SFLDG01017">
    <property type="entry name" value="Polyprenyl_Transferase_Like"/>
    <property type="match status" value="1"/>
</dbReference>
<gene>
    <name evidence="10" type="ORF">B5F32_19070</name>
    <name evidence="11" type="ORF">DW782_08555</name>
    <name evidence="8" type="ORF">ERS852380_00967</name>
    <name evidence="7" type="ORF">ERS852429_02442</name>
    <name evidence="9" type="ORF">GKD68_11900</name>
</gene>
<evidence type="ECO:0000313" key="7">
    <source>
        <dbReference type="EMBL" id="CUN19877.1"/>
    </source>
</evidence>
<dbReference type="OMA" id="EGMIGGQ"/>
<dbReference type="InterPro" id="IPR033749">
    <property type="entry name" value="Polyprenyl_synt_CS"/>
</dbReference>
<dbReference type="Proteomes" id="UP000095591">
    <property type="component" value="Unassembled WGS sequence"/>
</dbReference>
<evidence type="ECO:0000256" key="6">
    <source>
        <dbReference type="RuleBase" id="RU004466"/>
    </source>
</evidence>
<comment type="similarity">
    <text evidence="2 6">Belongs to the FPP/GGPP synthase family.</text>
</comment>
<evidence type="ECO:0000313" key="12">
    <source>
        <dbReference type="Proteomes" id="UP000095455"/>
    </source>
</evidence>
<dbReference type="EMBL" id="NFJX01000025">
    <property type="protein sequence ID" value="OUP14972.1"/>
    <property type="molecule type" value="Genomic_DNA"/>
</dbReference>
<keyword evidence="5" id="KW-0460">Magnesium</keyword>
<dbReference type="Proteomes" id="UP000195950">
    <property type="component" value="Unassembled WGS sequence"/>
</dbReference>
<evidence type="ECO:0000313" key="14">
    <source>
        <dbReference type="Proteomes" id="UP000195950"/>
    </source>
</evidence>
<evidence type="ECO:0000256" key="2">
    <source>
        <dbReference type="ARBA" id="ARBA00006706"/>
    </source>
</evidence>
<reference evidence="14" key="2">
    <citation type="submission" date="2017-04" db="EMBL/GenBank/DDBJ databases">
        <title>Function of individual gut microbiota members based on whole genome sequencing of pure cultures obtained from chicken caecum.</title>
        <authorList>
            <person name="Medvecky M."/>
            <person name="Cejkova D."/>
            <person name="Polansky O."/>
            <person name="Karasova D."/>
            <person name="Kubasova T."/>
            <person name="Cizek A."/>
            <person name="Rychlik I."/>
        </authorList>
    </citation>
    <scope>NUCLEOTIDE SEQUENCE [LARGE SCALE GENOMIC DNA]</scope>
    <source>
        <strain evidence="14">An199</strain>
    </source>
</reference>
<evidence type="ECO:0000313" key="13">
    <source>
        <dbReference type="Proteomes" id="UP000095591"/>
    </source>
</evidence>
<dbReference type="Proteomes" id="UP000284660">
    <property type="component" value="Unassembled WGS sequence"/>
</dbReference>
<organism evidence="7 13">
    <name type="scientific">Parabacteroides distasonis</name>
    <dbReference type="NCBI Taxonomy" id="823"/>
    <lineage>
        <taxon>Bacteria</taxon>
        <taxon>Pseudomonadati</taxon>
        <taxon>Bacteroidota</taxon>
        <taxon>Bacteroidia</taxon>
        <taxon>Bacteroidales</taxon>
        <taxon>Tannerellaceae</taxon>
        <taxon>Parabacteroides</taxon>
    </lineage>
</organism>
<reference evidence="10" key="3">
    <citation type="journal article" date="2018" name="BMC Genomics">
        <title>Whole genome sequencing and function prediction of 133 gut anaerobes isolated from chicken caecum in pure cultures.</title>
        <authorList>
            <person name="Medvecky M."/>
            <person name="Cejkova D."/>
            <person name="Polansky O."/>
            <person name="Karasova D."/>
            <person name="Kubasova T."/>
            <person name="Cizek A."/>
            <person name="Rychlik I."/>
        </authorList>
    </citation>
    <scope>NUCLEOTIDE SEQUENCE</scope>
    <source>
        <strain evidence="10">An199</strain>
    </source>
</reference>
<evidence type="ECO:0000256" key="5">
    <source>
        <dbReference type="ARBA" id="ARBA00022842"/>
    </source>
</evidence>
<evidence type="ECO:0000313" key="11">
    <source>
        <dbReference type="EMBL" id="RHD75694.1"/>
    </source>
</evidence>
<dbReference type="AlphaFoldDB" id="A0A173ZKJ5"/>
<dbReference type="GO" id="GO:0004337">
    <property type="term" value="F:(2E,6E)-farnesyl diphosphate synthase activity"/>
    <property type="evidence" value="ECO:0007669"/>
    <property type="project" value="UniProtKB-EC"/>
</dbReference>
<dbReference type="RefSeq" id="WP_008779351.1">
    <property type="nucleotide sequence ID" value="NZ_CABMKT010000001.1"/>
</dbReference>
<evidence type="ECO:0000313" key="9">
    <source>
        <dbReference type="EMBL" id="MRZ55448.1"/>
    </source>
</evidence>
<name>A0A173ZKJ5_PARDI</name>
<evidence type="ECO:0000313" key="16">
    <source>
        <dbReference type="Proteomes" id="UP000432516"/>
    </source>
</evidence>
<keyword evidence="3 6" id="KW-0808">Transferase</keyword>
<dbReference type="EMBL" id="CYYK01000003">
    <property type="protein sequence ID" value="CUN76577.1"/>
    <property type="molecule type" value="Genomic_DNA"/>
</dbReference>
<evidence type="ECO:0000313" key="10">
    <source>
        <dbReference type="EMBL" id="OUP14972.1"/>
    </source>
</evidence>
<dbReference type="PANTHER" id="PTHR12001">
    <property type="entry name" value="GERANYLGERANYL PYROPHOSPHATE SYNTHASE"/>
    <property type="match status" value="1"/>
</dbReference>
<dbReference type="InterPro" id="IPR008949">
    <property type="entry name" value="Isoprenoid_synthase_dom_sf"/>
</dbReference>
<accession>A0A173ZKJ5</accession>
<dbReference type="SUPFAM" id="SSF48576">
    <property type="entry name" value="Terpenoid synthases"/>
    <property type="match status" value="1"/>
</dbReference>
<evidence type="ECO:0000313" key="8">
    <source>
        <dbReference type="EMBL" id="CUN76577.1"/>
    </source>
</evidence>
<protein>
    <submittedName>
        <fullName evidence="7">Farnesyl diphosphate synthase</fullName>
        <ecNumber evidence="7">2.5.1.10</ecNumber>
    </submittedName>
    <submittedName>
        <fullName evidence="10">Isoprenyl synthetase</fullName>
    </submittedName>
    <submittedName>
        <fullName evidence="9">Polyprenyl synthetase family protein</fullName>
    </submittedName>
</protein>
<dbReference type="Proteomes" id="UP000432516">
    <property type="component" value="Unassembled WGS sequence"/>
</dbReference>
<reference evidence="9 16" key="5">
    <citation type="journal article" date="2019" name="Nat. Med.">
        <title>A library of human gut bacterial isolates paired with longitudinal multiomics data enables mechanistic microbiome research.</title>
        <authorList>
            <person name="Poyet M."/>
            <person name="Groussin M."/>
            <person name="Gibbons S.M."/>
            <person name="Avila-Pacheco J."/>
            <person name="Jiang X."/>
            <person name="Kearney S.M."/>
            <person name="Perrotta A.R."/>
            <person name="Berdy B."/>
            <person name="Zhao S."/>
            <person name="Lieberman T.D."/>
            <person name="Swanson P.K."/>
            <person name="Smith M."/>
            <person name="Roesemann S."/>
            <person name="Alexander J.E."/>
            <person name="Rich S.A."/>
            <person name="Livny J."/>
            <person name="Vlamakis H."/>
            <person name="Clish C."/>
            <person name="Bullock K."/>
            <person name="Deik A."/>
            <person name="Scott J."/>
            <person name="Pierce K.A."/>
            <person name="Xavier R.J."/>
            <person name="Alm E.J."/>
        </authorList>
    </citation>
    <scope>NUCLEOTIDE SEQUENCE [LARGE SCALE GENOMIC DNA]</scope>
    <source>
        <strain evidence="9 16">BIOML-A2</strain>
    </source>
</reference>
<evidence type="ECO:0000313" key="15">
    <source>
        <dbReference type="Proteomes" id="UP000284660"/>
    </source>
</evidence>
<sequence length="324" mass="36365">MLAFENILQRIESEISQLQFTNPPKSLYEPIEYILSLGGKRIRPALTLMACNIYNNSIENAIKPALGLEVFHNFTLLHDDLMDEADKRRNKPTVHKVWNANTAILSGDAMLIAAYQLIGSTEHGHLKQVLDLFTQTAAEICGGQQFDMEFESRMDVSEEEYIEMIRLKTAVLLACSLKTGALLGGASQEDAGNLYAFGINIGLAFQLQDDLLDVYGDTATFGKNIGGDILCNKKTFLLINALRLANKEQAEALRSWMDKKEFDPAQKIQAFTSIYNELQLKQLTENKIQAYYDASVENLKALQVAPEKLTILKEVCDHLMHRQS</sequence>
<dbReference type="CDD" id="cd00685">
    <property type="entry name" value="Trans_IPPS_HT"/>
    <property type="match status" value="1"/>
</dbReference>
<reference evidence="11 15" key="4">
    <citation type="submission" date="2018-08" db="EMBL/GenBank/DDBJ databases">
        <title>A genome reference for cultivated species of the human gut microbiota.</title>
        <authorList>
            <person name="Zou Y."/>
            <person name="Xue W."/>
            <person name="Luo G."/>
        </authorList>
    </citation>
    <scope>NUCLEOTIDE SEQUENCE [LARGE SCALE GENOMIC DNA]</scope>
    <source>
        <strain evidence="11 15">AM30-4</strain>
    </source>
</reference>
<dbReference type="EC" id="2.5.1.10" evidence="7"/>
<dbReference type="Gene3D" id="1.10.600.10">
    <property type="entry name" value="Farnesyl Diphosphate Synthase"/>
    <property type="match status" value="1"/>
</dbReference>
<evidence type="ECO:0000256" key="1">
    <source>
        <dbReference type="ARBA" id="ARBA00001946"/>
    </source>
</evidence>
<keyword evidence="4" id="KW-0479">Metal-binding</keyword>
<dbReference type="InterPro" id="IPR000092">
    <property type="entry name" value="Polyprenyl_synt"/>
</dbReference>
<reference evidence="12 13" key="1">
    <citation type="submission" date="2015-09" db="EMBL/GenBank/DDBJ databases">
        <authorList>
            <consortium name="Pathogen Informatics"/>
        </authorList>
    </citation>
    <scope>NUCLEOTIDE SEQUENCE [LARGE SCALE GENOMIC DNA]</scope>
    <source>
        <strain evidence="8 12">2789STDY5608822</strain>
        <strain evidence="7 13">2789STDY5608872</strain>
    </source>
</reference>
<dbReference type="EMBL" id="WKNE01000008">
    <property type="protein sequence ID" value="MRZ55448.1"/>
    <property type="molecule type" value="Genomic_DNA"/>
</dbReference>
<dbReference type="PROSITE" id="PS00444">
    <property type="entry name" value="POLYPRENYL_SYNTHASE_2"/>
    <property type="match status" value="1"/>
</dbReference>
<proteinExistence type="inferred from homology"/>
<dbReference type="EMBL" id="CYXP01000005">
    <property type="protein sequence ID" value="CUN19877.1"/>
    <property type="molecule type" value="Genomic_DNA"/>
</dbReference>
<dbReference type="PANTHER" id="PTHR12001:SF85">
    <property type="entry name" value="SHORT CHAIN ISOPRENYL DIPHOSPHATE SYNTHASE"/>
    <property type="match status" value="1"/>
</dbReference>
<dbReference type="EMBL" id="QSJN01000004">
    <property type="protein sequence ID" value="RHD75694.1"/>
    <property type="molecule type" value="Genomic_DNA"/>
</dbReference>
<dbReference type="SFLD" id="SFLDS00005">
    <property type="entry name" value="Isoprenoid_Synthase_Type_I"/>
    <property type="match status" value="1"/>
</dbReference>
<dbReference type="GO" id="GO:0008299">
    <property type="term" value="P:isoprenoid biosynthetic process"/>
    <property type="evidence" value="ECO:0007669"/>
    <property type="project" value="InterPro"/>
</dbReference>
<dbReference type="GO" id="GO:0046872">
    <property type="term" value="F:metal ion binding"/>
    <property type="evidence" value="ECO:0007669"/>
    <property type="project" value="UniProtKB-KW"/>
</dbReference>
<dbReference type="Proteomes" id="UP000095455">
    <property type="component" value="Unassembled WGS sequence"/>
</dbReference>
<evidence type="ECO:0000256" key="4">
    <source>
        <dbReference type="ARBA" id="ARBA00022723"/>
    </source>
</evidence>